<protein>
    <submittedName>
        <fullName evidence="1">786_t:CDS:1</fullName>
    </submittedName>
</protein>
<organism evidence="1 2">
    <name type="scientific">Cetraspora pellucida</name>
    <dbReference type="NCBI Taxonomy" id="1433469"/>
    <lineage>
        <taxon>Eukaryota</taxon>
        <taxon>Fungi</taxon>
        <taxon>Fungi incertae sedis</taxon>
        <taxon>Mucoromycota</taxon>
        <taxon>Glomeromycotina</taxon>
        <taxon>Glomeromycetes</taxon>
        <taxon>Diversisporales</taxon>
        <taxon>Gigasporaceae</taxon>
        <taxon>Cetraspora</taxon>
    </lineage>
</organism>
<dbReference type="EMBL" id="CAJVPW010000725">
    <property type="protein sequence ID" value="CAG8463615.1"/>
    <property type="molecule type" value="Genomic_DNA"/>
</dbReference>
<comment type="caution">
    <text evidence="1">The sequence shown here is derived from an EMBL/GenBank/DDBJ whole genome shotgun (WGS) entry which is preliminary data.</text>
</comment>
<reference evidence="1" key="1">
    <citation type="submission" date="2021-06" db="EMBL/GenBank/DDBJ databases">
        <authorList>
            <person name="Kallberg Y."/>
            <person name="Tangrot J."/>
            <person name="Rosling A."/>
        </authorList>
    </citation>
    <scope>NUCLEOTIDE SEQUENCE</scope>
    <source>
        <strain evidence="1">28 12/20/2015</strain>
    </source>
</reference>
<gene>
    <name evidence="1" type="ORF">SPELUC_LOCUS1370</name>
</gene>
<accession>A0ACA9KB44</accession>
<evidence type="ECO:0000313" key="1">
    <source>
        <dbReference type="EMBL" id="CAG8463615.1"/>
    </source>
</evidence>
<dbReference type="Proteomes" id="UP000789366">
    <property type="component" value="Unassembled WGS sequence"/>
</dbReference>
<evidence type="ECO:0000313" key="2">
    <source>
        <dbReference type="Proteomes" id="UP000789366"/>
    </source>
</evidence>
<sequence length="263" mass="31490">MTENIIHGVWNYFLNDEDNDKTKCQLCTKEYNNPLKESTAKNHISSKHPLQWNSVRVMARSRKVKGKGKNVQRNTIPNGGFKEYSVQKNVHSVQDKRLSILKRCLMIIIINRIYLYNDLLLLNMCKNQKKMIRKKRDEIWNYFHESSDKKKHICNNCKTSYSEKTSISSMKKHYQKYHDKEFKEMDMKNKKMKFERKNKNKNRSQKISKIKKERKNNIIINYDVSDTQLKEGKFSQIMLEDVIVENVGFFKQQIEFKSINFSN</sequence>
<proteinExistence type="predicted"/>
<name>A0ACA9KB44_9GLOM</name>
<keyword evidence="2" id="KW-1185">Reference proteome</keyword>